<dbReference type="Pfam" id="PF04932">
    <property type="entry name" value="Wzy_C"/>
    <property type="match status" value="1"/>
</dbReference>
<feature type="transmembrane region" description="Helical" evidence="5">
    <location>
        <begin position="292"/>
        <end position="310"/>
    </location>
</feature>
<evidence type="ECO:0000256" key="1">
    <source>
        <dbReference type="ARBA" id="ARBA00004141"/>
    </source>
</evidence>
<evidence type="ECO:0000259" key="6">
    <source>
        <dbReference type="Pfam" id="PF04932"/>
    </source>
</evidence>
<dbReference type="AlphaFoldDB" id="A0A926VGS5"/>
<feature type="transmembrane region" description="Helical" evidence="5">
    <location>
        <begin position="212"/>
        <end position="232"/>
    </location>
</feature>
<sequence>MNAVWQQLTLSNLPLYRWRNASYLYRLVGLLPAWRQGSWLMRWAEPLGALLVSLVFALAPFVSNDLVGVLLVACGAFWVLLTVSDEVVREREKEEGEAVFSFPKFTPIHLLVLLYWGIAVVATALSPVKAAALTGLVKLTLYLLLFALMARILRSPHLRSWLIALYLHVALLVSVYGLRQWFFGATALATWVDPESPLAKTTRVYSYLGNPNLLAGYLLPATALSLAAVFAWRGWVCKALATTMFVVNSSCLILTFSRGGWIGFVVLLFVFLLLLIDWLSIQLPPFWRTWSLPILLISLAAILGLAILFVEPLRDRVFSMFVGREDSSNNFRINVWAAVQEMIRARPIIGIGPGNTAFNKIYPLYMRPRYSALSAYSILLEVAVEAGLIGLGCFLWLLLVTFNQGWVQLRRLREFGSREGFWLIAAIASFLGMLAHGTVDTVLYRPEANTLWWMMIALIASYYTIYQPSRSENLPPQDL</sequence>
<feature type="transmembrane region" description="Helical" evidence="5">
    <location>
        <begin position="43"/>
        <end position="61"/>
    </location>
</feature>
<feature type="transmembrane region" description="Helical" evidence="5">
    <location>
        <begin position="450"/>
        <end position="466"/>
    </location>
</feature>
<feature type="transmembrane region" description="Helical" evidence="5">
    <location>
        <begin position="373"/>
        <end position="399"/>
    </location>
</feature>
<comment type="subcellular location">
    <subcellularLocation>
        <location evidence="1">Membrane</location>
        <topology evidence="1">Multi-pass membrane protein</topology>
    </subcellularLocation>
</comment>
<keyword evidence="2 5" id="KW-0812">Transmembrane</keyword>
<dbReference type="PANTHER" id="PTHR37422:SF22">
    <property type="entry name" value="SLR1515 PROTEIN"/>
    <property type="match status" value="1"/>
</dbReference>
<feature type="domain" description="O-antigen ligase-related" evidence="6">
    <location>
        <begin position="245"/>
        <end position="395"/>
    </location>
</feature>
<feature type="transmembrane region" description="Helical" evidence="5">
    <location>
        <begin position="262"/>
        <end position="280"/>
    </location>
</feature>
<evidence type="ECO:0000313" key="7">
    <source>
        <dbReference type="EMBL" id="MBD2183625.1"/>
    </source>
</evidence>
<dbReference type="InterPro" id="IPR051533">
    <property type="entry name" value="WaaL-like"/>
</dbReference>
<evidence type="ECO:0000313" key="8">
    <source>
        <dbReference type="Proteomes" id="UP000641646"/>
    </source>
</evidence>
<keyword evidence="3 5" id="KW-1133">Transmembrane helix</keyword>
<dbReference type="EMBL" id="JACJPW010000060">
    <property type="protein sequence ID" value="MBD2183625.1"/>
    <property type="molecule type" value="Genomic_DNA"/>
</dbReference>
<name>A0A926VGS5_9CYAN</name>
<keyword evidence="4 5" id="KW-0472">Membrane</keyword>
<organism evidence="7 8">
    <name type="scientific">Aerosakkonema funiforme FACHB-1375</name>
    <dbReference type="NCBI Taxonomy" id="2949571"/>
    <lineage>
        <taxon>Bacteria</taxon>
        <taxon>Bacillati</taxon>
        <taxon>Cyanobacteriota</taxon>
        <taxon>Cyanophyceae</taxon>
        <taxon>Oscillatoriophycideae</taxon>
        <taxon>Aerosakkonematales</taxon>
        <taxon>Aerosakkonemataceae</taxon>
        <taxon>Aerosakkonema</taxon>
    </lineage>
</organism>
<dbReference type="Proteomes" id="UP000641646">
    <property type="component" value="Unassembled WGS sequence"/>
</dbReference>
<dbReference type="RefSeq" id="WP_190468334.1">
    <property type="nucleotide sequence ID" value="NZ_JACJPW010000060.1"/>
</dbReference>
<protein>
    <submittedName>
        <fullName evidence="7">Bicarbonate transporter, IctB family</fullName>
    </submittedName>
</protein>
<comment type="caution">
    <text evidence="7">The sequence shown here is derived from an EMBL/GenBank/DDBJ whole genome shotgun (WGS) entry which is preliminary data.</text>
</comment>
<reference evidence="7" key="2">
    <citation type="submission" date="2020-08" db="EMBL/GenBank/DDBJ databases">
        <authorList>
            <person name="Chen M."/>
            <person name="Teng W."/>
            <person name="Zhao L."/>
            <person name="Hu C."/>
            <person name="Zhou Y."/>
            <person name="Han B."/>
            <person name="Song L."/>
            <person name="Shu W."/>
        </authorList>
    </citation>
    <scope>NUCLEOTIDE SEQUENCE</scope>
    <source>
        <strain evidence="7">FACHB-1375</strain>
    </source>
</reference>
<evidence type="ECO:0000256" key="2">
    <source>
        <dbReference type="ARBA" id="ARBA00022692"/>
    </source>
</evidence>
<reference evidence="7" key="1">
    <citation type="journal article" date="2015" name="ISME J.">
        <title>Draft Genome Sequence of Streptomyces incarnatus NRRL8089, which Produces the Nucleoside Antibiotic Sinefungin.</title>
        <authorList>
            <person name="Oshima K."/>
            <person name="Hattori M."/>
            <person name="Shimizu H."/>
            <person name="Fukuda K."/>
            <person name="Nemoto M."/>
            <person name="Inagaki K."/>
            <person name="Tamura T."/>
        </authorList>
    </citation>
    <scope>NUCLEOTIDE SEQUENCE</scope>
    <source>
        <strain evidence="7">FACHB-1375</strain>
    </source>
</reference>
<evidence type="ECO:0000256" key="5">
    <source>
        <dbReference type="SAM" id="Phobius"/>
    </source>
</evidence>
<dbReference type="NCBIfam" id="TIGR00947">
    <property type="entry name" value="2A73"/>
    <property type="match status" value="1"/>
</dbReference>
<keyword evidence="8" id="KW-1185">Reference proteome</keyword>
<accession>A0A926VGS5</accession>
<evidence type="ECO:0000256" key="4">
    <source>
        <dbReference type="ARBA" id="ARBA00023136"/>
    </source>
</evidence>
<feature type="transmembrane region" description="Helical" evidence="5">
    <location>
        <begin position="67"/>
        <end position="84"/>
    </location>
</feature>
<dbReference type="InterPro" id="IPR006007">
    <property type="entry name" value="Inorganic_carbon_transpt"/>
</dbReference>
<dbReference type="GO" id="GO:0016020">
    <property type="term" value="C:membrane"/>
    <property type="evidence" value="ECO:0007669"/>
    <property type="project" value="UniProtKB-SubCell"/>
</dbReference>
<feature type="transmembrane region" description="Helical" evidence="5">
    <location>
        <begin position="165"/>
        <end position="192"/>
    </location>
</feature>
<evidence type="ECO:0000256" key="3">
    <source>
        <dbReference type="ARBA" id="ARBA00022989"/>
    </source>
</evidence>
<gene>
    <name evidence="7" type="primary">ictB</name>
    <name evidence="7" type="ORF">H6G03_21610</name>
</gene>
<feature type="transmembrane region" description="Helical" evidence="5">
    <location>
        <begin position="420"/>
        <end position="438"/>
    </location>
</feature>
<feature type="transmembrane region" description="Helical" evidence="5">
    <location>
        <begin position="131"/>
        <end position="153"/>
    </location>
</feature>
<feature type="transmembrane region" description="Helical" evidence="5">
    <location>
        <begin position="105"/>
        <end position="125"/>
    </location>
</feature>
<dbReference type="PANTHER" id="PTHR37422">
    <property type="entry name" value="TEICHURONIC ACID BIOSYNTHESIS PROTEIN TUAE"/>
    <property type="match status" value="1"/>
</dbReference>
<dbReference type="InterPro" id="IPR007016">
    <property type="entry name" value="O-antigen_ligase-rel_domated"/>
</dbReference>
<proteinExistence type="predicted"/>